<feature type="transmembrane region" description="Helical" evidence="1">
    <location>
        <begin position="97"/>
        <end position="118"/>
    </location>
</feature>
<feature type="transmembrane region" description="Helical" evidence="1">
    <location>
        <begin position="7"/>
        <end position="23"/>
    </location>
</feature>
<feature type="transmembrane region" description="Helical" evidence="1">
    <location>
        <begin position="139"/>
        <end position="157"/>
    </location>
</feature>
<sequence>MMGRRFLLNFLISVVFLTALFHYGLSLSLWRSLLFAGVLSLLYTLAHVLRKEPDKWRKSGLLKSKGLRYLIFFLGSFGFSVLLFGLMYLVFAKPGTSFVSLVKVLGALFAIGSSLMFLASVFYSKNKTPEKITYSWQNFLRELSASILLFMISYFSGVSLEKSVSMALYVFVAAGWYYSMMAHRYIIPGRILKIRAIINFVAVASGLHLFVINNTLISGLMGALFAFALEKDYKITRKLIEEGILERKYAESGAGGLFYALFYGLGVIVALMVVTGEFSASLIRESLLTMFRLLYIFTTMFLPFGTLGGWVRLKLHGEKMKAGQMAGGGEIK</sequence>
<feature type="transmembrane region" description="Helical" evidence="1">
    <location>
        <begin position="29"/>
        <end position="49"/>
    </location>
</feature>
<dbReference type="Proteomes" id="UP000062043">
    <property type="component" value="Chromosome"/>
</dbReference>
<organism evidence="2 3">
    <name type="scientific">Thermococcus guaymasensis DSM 11113</name>
    <dbReference type="NCBI Taxonomy" id="1432656"/>
    <lineage>
        <taxon>Archaea</taxon>
        <taxon>Methanobacteriati</taxon>
        <taxon>Methanobacteriota</taxon>
        <taxon>Thermococci</taxon>
        <taxon>Thermococcales</taxon>
        <taxon>Thermococcaceae</taxon>
        <taxon>Thermococcus</taxon>
    </lineage>
</organism>
<gene>
    <name evidence="2" type="ORF">X802_07300</name>
</gene>
<feature type="transmembrane region" description="Helical" evidence="1">
    <location>
        <begin position="293"/>
        <end position="311"/>
    </location>
</feature>
<name>A0A0X1KL50_9EURY</name>
<feature type="transmembrane region" description="Helical" evidence="1">
    <location>
        <begin position="254"/>
        <end position="273"/>
    </location>
</feature>
<keyword evidence="1" id="KW-0812">Transmembrane</keyword>
<evidence type="ECO:0000256" key="1">
    <source>
        <dbReference type="SAM" id="Phobius"/>
    </source>
</evidence>
<proteinExistence type="predicted"/>
<dbReference type="EMBL" id="CP007140">
    <property type="protein sequence ID" value="AJC71986.1"/>
    <property type="molecule type" value="Genomic_DNA"/>
</dbReference>
<feature type="transmembrane region" description="Helical" evidence="1">
    <location>
        <begin position="216"/>
        <end position="233"/>
    </location>
</feature>
<protein>
    <submittedName>
        <fullName evidence="2">Potassium transporter Kef</fullName>
    </submittedName>
</protein>
<accession>A0A0X1KL50</accession>
<keyword evidence="3" id="KW-1185">Reference proteome</keyword>
<dbReference type="OrthoDB" id="94794at2157"/>
<dbReference type="STRING" id="1432656.X802_07300"/>
<evidence type="ECO:0000313" key="3">
    <source>
        <dbReference type="Proteomes" id="UP000062043"/>
    </source>
</evidence>
<keyword evidence="1" id="KW-0472">Membrane</keyword>
<keyword evidence="1" id="KW-1133">Transmembrane helix</keyword>
<dbReference type="PATRIC" id="fig|1432656.3.peg.1417"/>
<dbReference type="AlphaFoldDB" id="A0A0X1KL50"/>
<dbReference type="KEGG" id="tgy:X802_07300"/>
<evidence type="ECO:0000313" key="2">
    <source>
        <dbReference type="EMBL" id="AJC71986.1"/>
    </source>
</evidence>
<feature type="transmembrane region" description="Helical" evidence="1">
    <location>
        <begin position="163"/>
        <end position="180"/>
    </location>
</feature>
<feature type="transmembrane region" description="Helical" evidence="1">
    <location>
        <begin position="69"/>
        <end position="91"/>
    </location>
</feature>
<reference evidence="2 3" key="1">
    <citation type="submission" date="2014-01" db="EMBL/GenBank/DDBJ databases">
        <title>Genome sequencing of Thermococcus guaymasensis.</title>
        <authorList>
            <person name="Zhang X."/>
            <person name="Alvare G."/>
            <person name="Fristensky B."/>
            <person name="Chen L."/>
            <person name="Suen T."/>
            <person name="Chen Q."/>
            <person name="Ma K."/>
        </authorList>
    </citation>
    <scope>NUCLEOTIDE SEQUENCE [LARGE SCALE GENOMIC DNA]</scope>
    <source>
        <strain evidence="2 3">DSM 11113</strain>
    </source>
</reference>